<dbReference type="SMART" id="SM00856">
    <property type="entry name" value="PMEI"/>
    <property type="match status" value="1"/>
</dbReference>
<comment type="similarity">
    <text evidence="3">Belongs to the PMEI family.</text>
</comment>
<dbReference type="CDD" id="cd14859">
    <property type="entry name" value="PMEI_like"/>
    <property type="match status" value="1"/>
</dbReference>
<dbReference type="GO" id="GO:0004857">
    <property type="term" value="F:enzyme inhibitor activity"/>
    <property type="evidence" value="ECO:0007669"/>
    <property type="project" value="InterPro"/>
</dbReference>
<evidence type="ECO:0000313" key="7">
    <source>
        <dbReference type="Proteomes" id="UP001279734"/>
    </source>
</evidence>
<dbReference type="Proteomes" id="UP001279734">
    <property type="component" value="Unassembled WGS sequence"/>
</dbReference>
<reference evidence="6" key="1">
    <citation type="submission" date="2023-05" db="EMBL/GenBank/DDBJ databases">
        <title>Nepenthes gracilis genome sequencing.</title>
        <authorList>
            <person name="Fukushima K."/>
        </authorList>
    </citation>
    <scope>NUCLEOTIDE SEQUENCE</scope>
    <source>
        <strain evidence="6">SING2019-196</strain>
    </source>
</reference>
<dbReference type="PANTHER" id="PTHR35357">
    <property type="entry name" value="OS02G0537100 PROTEIN"/>
    <property type="match status" value="1"/>
</dbReference>
<evidence type="ECO:0000256" key="2">
    <source>
        <dbReference type="ARBA" id="ARBA00023157"/>
    </source>
</evidence>
<keyword evidence="2" id="KW-1015">Disulfide bond</keyword>
<dbReference type="NCBIfam" id="TIGR01614">
    <property type="entry name" value="PME_inhib"/>
    <property type="match status" value="1"/>
</dbReference>
<dbReference type="InterPro" id="IPR006501">
    <property type="entry name" value="Pectinesterase_inhib_dom"/>
</dbReference>
<protein>
    <recommendedName>
        <fullName evidence="5">Pectinesterase inhibitor domain-containing protein</fullName>
    </recommendedName>
</protein>
<keyword evidence="1 4" id="KW-0732">Signal</keyword>
<keyword evidence="7" id="KW-1185">Reference proteome</keyword>
<comment type="caution">
    <text evidence="6">The sequence shown here is derived from an EMBL/GenBank/DDBJ whole genome shotgun (WGS) entry which is preliminary data.</text>
</comment>
<accession>A0AAD3SPR6</accession>
<name>A0AAD3SPR6_NEPGR</name>
<evidence type="ECO:0000259" key="5">
    <source>
        <dbReference type="SMART" id="SM00856"/>
    </source>
</evidence>
<evidence type="ECO:0000256" key="1">
    <source>
        <dbReference type="ARBA" id="ARBA00022729"/>
    </source>
</evidence>
<dbReference type="Gene3D" id="1.20.140.40">
    <property type="entry name" value="Invertase/pectin methylesterase inhibitor family protein"/>
    <property type="match status" value="1"/>
</dbReference>
<feature type="domain" description="Pectinesterase inhibitor" evidence="5">
    <location>
        <begin position="24"/>
        <end position="172"/>
    </location>
</feature>
<dbReference type="InterPro" id="IPR035513">
    <property type="entry name" value="Invertase/methylesterase_inhib"/>
</dbReference>
<dbReference type="PANTHER" id="PTHR35357:SF8">
    <property type="entry name" value="OS01G0111000 PROTEIN"/>
    <property type="match status" value="1"/>
</dbReference>
<organism evidence="6 7">
    <name type="scientific">Nepenthes gracilis</name>
    <name type="common">Slender pitcher plant</name>
    <dbReference type="NCBI Taxonomy" id="150966"/>
    <lineage>
        <taxon>Eukaryota</taxon>
        <taxon>Viridiplantae</taxon>
        <taxon>Streptophyta</taxon>
        <taxon>Embryophyta</taxon>
        <taxon>Tracheophyta</taxon>
        <taxon>Spermatophyta</taxon>
        <taxon>Magnoliopsida</taxon>
        <taxon>eudicotyledons</taxon>
        <taxon>Gunneridae</taxon>
        <taxon>Pentapetalae</taxon>
        <taxon>Caryophyllales</taxon>
        <taxon>Nepenthaceae</taxon>
        <taxon>Nepenthes</taxon>
    </lineage>
</organism>
<evidence type="ECO:0000256" key="4">
    <source>
        <dbReference type="SAM" id="SignalP"/>
    </source>
</evidence>
<feature type="chain" id="PRO_5042170728" description="Pectinesterase inhibitor domain-containing protein" evidence="4">
    <location>
        <begin position="23"/>
        <end position="181"/>
    </location>
</feature>
<evidence type="ECO:0000313" key="6">
    <source>
        <dbReference type="EMBL" id="GMH15813.1"/>
    </source>
</evidence>
<dbReference type="AlphaFoldDB" id="A0AAD3SPR6"/>
<feature type="signal peptide" evidence="4">
    <location>
        <begin position="1"/>
        <end position="22"/>
    </location>
</feature>
<proteinExistence type="inferred from homology"/>
<dbReference type="Pfam" id="PF04043">
    <property type="entry name" value="PMEI"/>
    <property type="match status" value="1"/>
</dbReference>
<dbReference type="SUPFAM" id="SSF101148">
    <property type="entry name" value="Plant invertase/pectin methylesterase inhibitor"/>
    <property type="match status" value="1"/>
</dbReference>
<gene>
    <name evidence="6" type="ORF">Nepgr_017654</name>
</gene>
<dbReference type="EMBL" id="BSYO01000015">
    <property type="protein sequence ID" value="GMH15813.1"/>
    <property type="molecule type" value="Genomic_DNA"/>
</dbReference>
<sequence>MASNPSFLVPLAFLFLVSATSARANDDLIKRHVETPEYYNRCVSTLKSDPLSTKADVKGLASIMVRSGLTKANATRSYLKAQLYHKGVDEDLKDNLRYCSTEFLSAITNLRVALQKLSREKYEFALYDVLLASYAPEDCEVGFEKSPELRCPPELRRRGQEFEQICHIAQEIISPLIPHDL</sequence>
<evidence type="ECO:0000256" key="3">
    <source>
        <dbReference type="ARBA" id="ARBA00038471"/>
    </source>
</evidence>